<reference evidence="2" key="1">
    <citation type="submission" date="2018-07" db="EMBL/GenBank/DDBJ databases">
        <authorList>
            <consortium name="Genoscope - CEA"/>
            <person name="William W."/>
        </authorList>
    </citation>
    <scope>NUCLEOTIDE SEQUENCE</scope>
    <source>
        <strain evidence="2">IK1</strain>
    </source>
</reference>
<organism evidence="2">
    <name type="scientific">uncultured Paludibacter sp</name>
    <dbReference type="NCBI Taxonomy" id="497635"/>
    <lineage>
        <taxon>Bacteria</taxon>
        <taxon>Pseudomonadati</taxon>
        <taxon>Bacteroidota</taxon>
        <taxon>Bacteroidia</taxon>
        <taxon>Bacteroidales</taxon>
        <taxon>Paludibacteraceae</taxon>
        <taxon>Paludibacter</taxon>
        <taxon>environmental samples</taxon>
    </lineage>
</organism>
<proteinExistence type="predicted"/>
<sequence>MELENLNRKSKTAGFRSSRRSSISYNEIQRFITKKTSISRELMLLSVFTDKLSLGREDIT</sequence>
<accession>A0A653ACI8</accession>
<feature type="region of interest" description="Disordered" evidence="1">
    <location>
        <begin position="1"/>
        <end position="20"/>
    </location>
</feature>
<evidence type="ECO:0000256" key="1">
    <source>
        <dbReference type="SAM" id="MobiDB-lite"/>
    </source>
</evidence>
<gene>
    <name evidence="2" type="ORF">TRIP_D310089</name>
</gene>
<protein>
    <submittedName>
        <fullName evidence="2">Uncharacterized protein</fullName>
    </submittedName>
</protein>
<evidence type="ECO:0000313" key="2">
    <source>
        <dbReference type="EMBL" id="VBB45694.1"/>
    </source>
</evidence>
<dbReference type="AlphaFoldDB" id="A0A653ACI8"/>
<dbReference type="EMBL" id="UPXZ01000025">
    <property type="protein sequence ID" value="VBB45694.1"/>
    <property type="molecule type" value="Genomic_DNA"/>
</dbReference>
<name>A0A653ACI8_9BACT</name>